<dbReference type="OrthoDB" id="9773549at2"/>
<comment type="caution">
    <text evidence="2">The sequence shown here is derived from an EMBL/GenBank/DDBJ whole genome shotgun (WGS) entry which is preliminary data.</text>
</comment>
<keyword evidence="2" id="KW-0378">Hydrolase</keyword>
<keyword evidence="3" id="KW-1185">Reference proteome</keyword>
<dbReference type="PANTHER" id="PTHR43194:SF2">
    <property type="entry name" value="PEROXISOMAL MEMBRANE PROTEIN LPX1"/>
    <property type="match status" value="1"/>
</dbReference>
<dbReference type="SUPFAM" id="SSF53474">
    <property type="entry name" value="alpha/beta-Hydrolases"/>
    <property type="match status" value="1"/>
</dbReference>
<dbReference type="InterPro" id="IPR029058">
    <property type="entry name" value="AB_hydrolase_fold"/>
</dbReference>
<dbReference type="GO" id="GO:0016787">
    <property type="term" value="F:hydrolase activity"/>
    <property type="evidence" value="ECO:0007669"/>
    <property type="project" value="UniProtKB-KW"/>
</dbReference>
<dbReference type="Gene3D" id="3.40.50.1820">
    <property type="entry name" value="alpha/beta hydrolase"/>
    <property type="match status" value="1"/>
</dbReference>
<protein>
    <submittedName>
        <fullName evidence="2">Alpha/beta hydrolase</fullName>
    </submittedName>
</protein>
<accession>A0A1X1YDQ1</accession>
<evidence type="ECO:0000313" key="2">
    <source>
        <dbReference type="EMBL" id="ORW09203.1"/>
    </source>
</evidence>
<evidence type="ECO:0000313" key="3">
    <source>
        <dbReference type="Proteomes" id="UP000193866"/>
    </source>
</evidence>
<dbReference type="AlphaFoldDB" id="A0A1X1YDQ1"/>
<dbReference type="Proteomes" id="UP000193866">
    <property type="component" value="Unassembled WGS sequence"/>
</dbReference>
<dbReference type="InterPro" id="IPR000073">
    <property type="entry name" value="AB_hydrolase_1"/>
</dbReference>
<dbReference type="Pfam" id="PF12697">
    <property type="entry name" value="Abhydrolase_6"/>
    <property type="match status" value="1"/>
</dbReference>
<reference evidence="2 3" key="1">
    <citation type="submission" date="2016-01" db="EMBL/GenBank/DDBJ databases">
        <title>The new phylogeny of the genus Mycobacterium.</title>
        <authorList>
            <person name="Tarcisio F."/>
            <person name="Conor M."/>
            <person name="Antonella G."/>
            <person name="Elisabetta G."/>
            <person name="Giulia F.S."/>
            <person name="Sara T."/>
            <person name="Anna F."/>
            <person name="Clotilde B."/>
            <person name="Roberto B."/>
            <person name="Veronica D.S."/>
            <person name="Fabio R."/>
            <person name="Monica P."/>
            <person name="Olivier J."/>
            <person name="Enrico T."/>
            <person name="Nicola S."/>
        </authorList>
    </citation>
    <scope>NUCLEOTIDE SEQUENCE [LARGE SCALE GENOMIC DNA]</scope>
    <source>
        <strain evidence="2 3">DSM 45394</strain>
    </source>
</reference>
<gene>
    <name evidence="2" type="ORF">AWC16_17675</name>
</gene>
<dbReference type="RefSeq" id="WP_085265838.1">
    <property type="nucleotide sequence ID" value="NZ_JACKVG010000005.1"/>
</dbReference>
<dbReference type="InterPro" id="IPR050228">
    <property type="entry name" value="Carboxylesterase_BioH"/>
</dbReference>
<name>A0A1X1YDQ1_9MYCO</name>
<dbReference type="PANTHER" id="PTHR43194">
    <property type="entry name" value="HYDROLASE ALPHA/BETA FOLD FAMILY"/>
    <property type="match status" value="1"/>
</dbReference>
<organism evidence="2 3">
    <name type="scientific">Mycolicibacter longobardus</name>
    <dbReference type="NCBI Taxonomy" id="1108812"/>
    <lineage>
        <taxon>Bacteria</taxon>
        <taxon>Bacillati</taxon>
        <taxon>Actinomycetota</taxon>
        <taxon>Actinomycetes</taxon>
        <taxon>Mycobacteriales</taxon>
        <taxon>Mycobacteriaceae</taxon>
        <taxon>Mycolicibacter</taxon>
    </lineage>
</organism>
<dbReference type="EMBL" id="LQPG01000030">
    <property type="protein sequence ID" value="ORW09203.1"/>
    <property type="molecule type" value="Genomic_DNA"/>
</dbReference>
<sequence>MLEVIDKGRSTPEHGVPLLFVHGGCHAAWCWDVHFLDYFAGHGFRAVAVSWRGHGGSSLSKPLAKCSMGDYLEDVCSVADRLDPRPVLIGHSAGGFLVQKYLEQRSAPAGVLLASTPPRGILRASMRIWVSHPWAAMRANTIGQSHEMFNTPRLAREHLFSPHTPDDIVESCAARVEPDSMRAVFLNQLFNLPDPKRITTPLLVLGAEDDGMISAGEIRATARAYGTEAELFARMGHNMMVEPGWRDVAERIRRWLSSKGL</sequence>
<feature type="domain" description="AB hydrolase-1" evidence="1">
    <location>
        <begin position="18"/>
        <end position="243"/>
    </location>
</feature>
<dbReference type="STRING" id="1108812.AWC16_17675"/>
<proteinExistence type="predicted"/>
<evidence type="ECO:0000259" key="1">
    <source>
        <dbReference type="Pfam" id="PF12697"/>
    </source>
</evidence>